<keyword evidence="7" id="KW-0547">Nucleotide-binding</keyword>
<feature type="binding site" evidence="12">
    <location>
        <position position="104"/>
    </location>
    <ligand>
        <name>ATP</name>
        <dbReference type="ChEBI" id="CHEBI:30616"/>
    </ligand>
</feature>
<reference evidence="15" key="1">
    <citation type="submission" date="2020-02" db="EMBL/GenBank/DDBJ databases">
        <authorList>
            <person name="Meier V. D."/>
        </authorList>
    </citation>
    <scope>NUCLEOTIDE SEQUENCE</scope>
    <source>
        <strain evidence="15">AVDCRST_MAG11</strain>
    </source>
</reference>
<feature type="binding site" evidence="12">
    <location>
        <position position="59"/>
    </location>
    <ligand>
        <name>ATP</name>
        <dbReference type="ChEBI" id="CHEBI:30616"/>
    </ligand>
</feature>
<keyword evidence="5 15" id="KW-0808">Transferase</keyword>
<dbReference type="GO" id="GO:0046872">
    <property type="term" value="F:metal ion binding"/>
    <property type="evidence" value="ECO:0007669"/>
    <property type="project" value="UniProtKB-KW"/>
</dbReference>
<keyword evidence="9" id="KW-0067">ATP-binding</keyword>
<protein>
    <recommendedName>
        <fullName evidence="3">nucleoside-diphosphate kinase</fullName>
        <ecNumber evidence="3">2.7.4.6</ecNumber>
    </recommendedName>
</protein>
<evidence type="ECO:0000256" key="4">
    <source>
        <dbReference type="ARBA" id="ARBA00022553"/>
    </source>
</evidence>
<evidence type="ECO:0000256" key="8">
    <source>
        <dbReference type="ARBA" id="ARBA00022777"/>
    </source>
</evidence>
<evidence type="ECO:0000256" key="13">
    <source>
        <dbReference type="RuleBase" id="RU004011"/>
    </source>
</evidence>
<dbReference type="GO" id="GO:0005524">
    <property type="term" value="F:ATP binding"/>
    <property type="evidence" value="ECO:0007669"/>
    <property type="project" value="UniProtKB-KW"/>
</dbReference>
<dbReference type="CDD" id="cd04413">
    <property type="entry name" value="NDPk_I"/>
    <property type="match status" value="1"/>
</dbReference>
<dbReference type="Gene3D" id="3.30.70.141">
    <property type="entry name" value="Nucleoside diphosphate kinase-like domain"/>
    <property type="match status" value="1"/>
</dbReference>
<feature type="active site" description="Pros-phosphohistidine intermediate" evidence="12">
    <location>
        <position position="117"/>
    </location>
</feature>
<keyword evidence="8 15" id="KW-0418">Kinase</keyword>
<accession>A0A6J4KP72</accession>
<evidence type="ECO:0000313" key="15">
    <source>
        <dbReference type="EMBL" id="CAA9310915.1"/>
    </source>
</evidence>
<dbReference type="NCBIfam" id="NF001908">
    <property type="entry name" value="PRK00668.1"/>
    <property type="match status" value="1"/>
</dbReference>
<organism evidence="15">
    <name type="scientific">uncultured Gemmatimonadaceae bacterium</name>
    <dbReference type="NCBI Taxonomy" id="246130"/>
    <lineage>
        <taxon>Bacteria</taxon>
        <taxon>Pseudomonadati</taxon>
        <taxon>Gemmatimonadota</taxon>
        <taxon>Gemmatimonadia</taxon>
        <taxon>Gemmatimonadales</taxon>
        <taxon>Gemmatimonadaceae</taxon>
        <taxon>environmental samples</taxon>
    </lineage>
</organism>
<evidence type="ECO:0000256" key="9">
    <source>
        <dbReference type="ARBA" id="ARBA00022840"/>
    </source>
</evidence>
<evidence type="ECO:0000256" key="5">
    <source>
        <dbReference type="ARBA" id="ARBA00022679"/>
    </source>
</evidence>
<dbReference type="GO" id="GO:0004550">
    <property type="term" value="F:nucleoside diphosphate kinase activity"/>
    <property type="evidence" value="ECO:0007669"/>
    <property type="project" value="UniProtKB-EC"/>
</dbReference>
<dbReference type="SMART" id="SM00562">
    <property type="entry name" value="NDK"/>
    <property type="match status" value="1"/>
</dbReference>
<dbReference type="PRINTS" id="PR01243">
    <property type="entry name" value="NUCDPKINASE"/>
</dbReference>
<evidence type="ECO:0000256" key="11">
    <source>
        <dbReference type="ARBA" id="ARBA00023080"/>
    </source>
</evidence>
<dbReference type="PANTHER" id="PTHR46161">
    <property type="entry name" value="NUCLEOSIDE DIPHOSPHATE KINASE"/>
    <property type="match status" value="1"/>
</dbReference>
<evidence type="ECO:0000256" key="12">
    <source>
        <dbReference type="PROSITE-ProRule" id="PRU00706"/>
    </source>
</evidence>
<feature type="domain" description="Nucleoside diphosphate kinase-like" evidence="14">
    <location>
        <begin position="3"/>
        <end position="140"/>
    </location>
</feature>
<dbReference type="PROSITE" id="PS51374">
    <property type="entry name" value="NDPK_LIKE"/>
    <property type="match status" value="1"/>
</dbReference>
<evidence type="ECO:0000256" key="1">
    <source>
        <dbReference type="ARBA" id="ARBA00001946"/>
    </source>
</evidence>
<dbReference type="FunFam" id="3.30.70.141:FF:000017">
    <property type="entry name" value="Nucleoside diphosphate kinase"/>
    <property type="match status" value="1"/>
</dbReference>
<feature type="binding site" evidence="12">
    <location>
        <position position="114"/>
    </location>
    <ligand>
        <name>ATP</name>
        <dbReference type="ChEBI" id="CHEBI:30616"/>
    </ligand>
</feature>
<name>A0A6J4KP72_9BACT</name>
<evidence type="ECO:0000259" key="14">
    <source>
        <dbReference type="SMART" id="SM00562"/>
    </source>
</evidence>
<dbReference type="EMBL" id="CADCTU010000337">
    <property type="protein sequence ID" value="CAA9310915.1"/>
    <property type="molecule type" value="Genomic_DNA"/>
</dbReference>
<keyword evidence="11" id="KW-0546">Nucleotide metabolism</keyword>
<dbReference type="InterPro" id="IPR001564">
    <property type="entry name" value="Nucleoside_diP_kinase"/>
</dbReference>
<dbReference type="PANTHER" id="PTHR46161:SF3">
    <property type="entry name" value="NUCLEOSIDE DIPHOSPHATE KINASE DDB_G0292928-RELATED"/>
    <property type="match status" value="1"/>
</dbReference>
<proteinExistence type="inferred from homology"/>
<dbReference type="EC" id="2.7.4.6" evidence="3"/>
<feature type="binding site" evidence="12">
    <location>
        <position position="93"/>
    </location>
    <ligand>
        <name>ATP</name>
        <dbReference type="ChEBI" id="CHEBI:30616"/>
    </ligand>
</feature>
<comment type="cofactor">
    <cofactor evidence="1">
        <name>Mg(2+)</name>
        <dbReference type="ChEBI" id="CHEBI:18420"/>
    </cofactor>
</comment>
<dbReference type="AlphaFoldDB" id="A0A6J4KP72"/>
<feature type="binding site" evidence="12">
    <location>
        <position position="11"/>
    </location>
    <ligand>
        <name>ATP</name>
        <dbReference type="ChEBI" id="CHEBI:30616"/>
    </ligand>
</feature>
<keyword evidence="4" id="KW-0597">Phosphoprotein</keyword>
<evidence type="ECO:0000256" key="3">
    <source>
        <dbReference type="ARBA" id="ARBA00012966"/>
    </source>
</evidence>
<sequence>MAGTRTLTIVKPDAFGAGKAGKIIAHLEGEGFRVRAARVLHLTPAQAGEFYAVHRERPFFGSLTAFMTSGPCMPLVLERADAVATLRRVIGATDPAQADAGTVRKLYAESKERNAIHASDSDENAEREARFFFAETELVPAS</sequence>
<evidence type="ECO:0000256" key="7">
    <source>
        <dbReference type="ARBA" id="ARBA00022741"/>
    </source>
</evidence>
<keyword evidence="10" id="KW-0460">Magnesium</keyword>
<evidence type="ECO:0000256" key="6">
    <source>
        <dbReference type="ARBA" id="ARBA00022723"/>
    </source>
</evidence>
<dbReference type="SUPFAM" id="SSF54919">
    <property type="entry name" value="Nucleoside diphosphate kinase, NDK"/>
    <property type="match status" value="1"/>
</dbReference>
<dbReference type="GO" id="GO:0006228">
    <property type="term" value="P:UTP biosynthetic process"/>
    <property type="evidence" value="ECO:0007669"/>
    <property type="project" value="InterPro"/>
</dbReference>
<evidence type="ECO:0000256" key="10">
    <source>
        <dbReference type="ARBA" id="ARBA00022842"/>
    </source>
</evidence>
<keyword evidence="6" id="KW-0479">Metal-binding</keyword>
<dbReference type="GO" id="GO:0006241">
    <property type="term" value="P:CTP biosynthetic process"/>
    <property type="evidence" value="ECO:0007669"/>
    <property type="project" value="InterPro"/>
</dbReference>
<comment type="similarity">
    <text evidence="2 12 13">Belongs to the NDK family.</text>
</comment>
<evidence type="ECO:0000256" key="2">
    <source>
        <dbReference type="ARBA" id="ARBA00008142"/>
    </source>
</evidence>
<dbReference type="GO" id="GO:0006183">
    <property type="term" value="P:GTP biosynthetic process"/>
    <property type="evidence" value="ECO:0007669"/>
    <property type="project" value="InterPro"/>
</dbReference>
<dbReference type="InterPro" id="IPR036850">
    <property type="entry name" value="NDK-like_dom_sf"/>
</dbReference>
<dbReference type="Pfam" id="PF00334">
    <property type="entry name" value="NDK"/>
    <property type="match status" value="1"/>
</dbReference>
<dbReference type="InterPro" id="IPR034907">
    <property type="entry name" value="NDK-like_dom"/>
</dbReference>
<gene>
    <name evidence="15" type="ORF">AVDCRST_MAG11-1491</name>
</gene>
<feature type="binding site" evidence="12">
    <location>
        <position position="87"/>
    </location>
    <ligand>
        <name>ATP</name>
        <dbReference type="ChEBI" id="CHEBI:30616"/>
    </ligand>
</feature>